<evidence type="ECO:0000256" key="6">
    <source>
        <dbReference type="ARBA" id="ARBA00023136"/>
    </source>
</evidence>
<gene>
    <name evidence="8" type="ORF">BU24DRAFT_397585</name>
</gene>
<dbReference type="Gene3D" id="3.40.50.1820">
    <property type="entry name" value="alpha/beta hydrolase"/>
    <property type="match status" value="1"/>
</dbReference>
<dbReference type="GO" id="GO:0005739">
    <property type="term" value="C:mitochondrion"/>
    <property type="evidence" value="ECO:0007669"/>
    <property type="project" value="UniProtKB-SubCell"/>
</dbReference>
<evidence type="ECO:0000313" key="8">
    <source>
        <dbReference type="EMBL" id="KAF2011215.1"/>
    </source>
</evidence>
<keyword evidence="6" id="KW-0472">Membrane</keyword>
<name>A0A6A5XDK2_9PLEO</name>
<dbReference type="Proteomes" id="UP000799778">
    <property type="component" value="Unassembled WGS sequence"/>
</dbReference>
<dbReference type="OrthoDB" id="427518at2759"/>
<dbReference type="PANTHER" id="PTHR48182">
    <property type="entry name" value="PROTEIN SERAC1"/>
    <property type="match status" value="1"/>
</dbReference>
<reference evidence="8" key="1">
    <citation type="journal article" date="2020" name="Stud. Mycol.">
        <title>101 Dothideomycetes genomes: a test case for predicting lifestyles and emergence of pathogens.</title>
        <authorList>
            <person name="Haridas S."/>
            <person name="Albert R."/>
            <person name="Binder M."/>
            <person name="Bloem J."/>
            <person name="Labutti K."/>
            <person name="Salamov A."/>
            <person name="Andreopoulos B."/>
            <person name="Baker S."/>
            <person name="Barry K."/>
            <person name="Bills G."/>
            <person name="Bluhm B."/>
            <person name="Cannon C."/>
            <person name="Castanera R."/>
            <person name="Culley D."/>
            <person name="Daum C."/>
            <person name="Ezra D."/>
            <person name="Gonzalez J."/>
            <person name="Henrissat B."/>
            <person name="Kuo A."/>
            <person name="Liang C."/>
            <person name="Lipzen A."/>
            <person name="Lutzoni F."/>
            <person name="Magnuson J."/>
            <person name="Mondo S."/>
            <person name="Nolan M."/>
            <person name="Ohm R."/>
            <person name="Pangilinan J."/>
            <person name="Park H.-J."/>
            <person name="Ramirez L."/>
            <person name="Alfaro M."/>
            <person name="Sun H."/>
            <person name="Tritt A."/>
            <person name="Yoshinaga Y."/>
            <person name="Zwiers L.-H."/>
            <person name="Turgeon B."/>
            <person name="Goodwin S."/>
            <person name="Spatafora J."/>
            <person name="Crous P."/>
            <person name="Grigoriev I."/>
        </authorList>
    </citation>
    <scope>NUCLEOTIDE SEQUENCE</scope>
    <source>
        <strain evidence="8">CBS 175.79</strain>
    </source>
</reference>
<protein>
    <recommendedName>
        <fullName evidence="7">AB hydrolase-1 domain-containing protein</fullName>
    </recommendedName>
</protein>
<organism evidence="8 9">
    <name type="scientific">Aaosphaeria arxii CBS 175.79</name>
    <dbReference type="NCBI Taxonomy" id="1450172"/>
    <lineage>
        <taxon>Eukaryota</taxon>
        <taxon>Fungi</taxon>
        <taxon>Dikarya</taxon>
        <taxon>Ascomycota</taxon>
        <taxon>Pezizomycotina</taxon>
        <taxon>Dothideomycetes</taxon>
        <taxon>Pleosporomycetidae</taxon>
        <taxon>Pleosporales</taxon>
        <taxon>Pleosporales incertae sedis</taxon>
        <taxon>Aaosphaeria</taxon>
    </lineage>
</organism>
<evidence type="ECO:0000313" key="9">
    <source>
        <dbReference type="Proteomes" id="UP000799778"/>
    </source>
</evidence>
<dbReference type="InterPro" id="IPR052374">
    <property type="entry name" value="SERAC1"/>
</dbReference>
<dbReference type="InterPro" id="IPR000073">
    <property type="entry name" value="AB_hydrolase_1"/>
</dbReference>
<feature type="domain" description="AB hydrolase-1" evidence="7">
    <location>
        <begin position="19"/>
        <end position="169"/>
    </location>
</feature>
<dbReference type="EMBL" id="ML978074">
    <property type="protein sequence ID" value="KAF2011215.1"/>
    <property type="molecule type" value="Genomic_DNA"/>
</dbReference>
<dbReference type="GO" id="GO:0005783">
    <property type="term" value="C:endoplasmic reticulum"/>
    <property type="evidence" value="ECO:0007669"/>
    <property type="project" value="UniProtKB-SubCell"/>
</dbReference>
<proteinExistence type="predicted"/>
<dbReference type="GO" id="GO:0016020">
    <property type="term" value="C:membrane"/>
    <property type="evidence" value="ECO:0007669"/>
    <property type="project" value="UniProtKB-SubCell"/>
</dbReference>
<dbReference type="AlphaFoldDB" id="A0A6A5XDK2"/>
<keyword evidence="5" id="KW-0496">Mitochondrion</keyword>
<dbReference type="RefSeq" id="XP_033379554.1">
    <property type="nucleotide sequence ID" value="XM_033525348.1"/>
</dbReference>
<evidence type="ECO:0000256" key="5">
    <source>
        <dbReference type="ARBA" id="ARBA00023128"/>
    </source>
</evidence>
<dbReference type="GeneID" id="54282745"/>
<comment type="subcellular location">
    <subcellularLocation>
        <location evidence="2">Endoplasmic reticulum</location>
    </subcellularLocation>
    <subcellularLocation>
        <location evidence="3">Membrane</location>
    </subcellularLocation>
    <subcellularLocation>
        <location evidence="1">Mitochondrion</location>
    </subcellularLocation>
</comment>
<evidence type="ECO:0000256" key="1">
    <source>
        <dbReference type="ARBA" id="ARBA00004173"/>
    </source>
</evidence>
<dbReference type="InterPro" id="IPR029058">
    <property type="entry name" value="AB_hydrolase_fold"/>
</dbReference>
<evidence type="ECO:0000259" key="7">
    <source>
        <dbReference type="Pfam" id="PF12697"/>
    </source>
</evidence>
<dbReference type="Pfam" id="PF12697">
    <property type="entry name" value="Abhydrolase_6"/>
    <property type="match status" value="1"/>
</dbReference>
<dbReference type="SUPFAM" id="SSF53474">
    <property type="entry name" value="alpha/beta-Hydrolases"/>
    <property type="match status" value="1"/>
</dbReference>
<accession>A0A6A5XDK2</accession>
<evidence type="ECO:0000256" key="2">
    <source>
        <dbReference type="ARBA" id="ARBA00004240"/>
    </source>
</evidence>
<keyword evidence="9" id="KW-1185">Reference proteome</keyword>
<evidence type="ECO:0000256" key="4">
    <source>
        <dbReference type="ARBA" id="ARBA00022824"/>
    </source>
</evidence>
<keyword evidence="4" id="KW-0256">Endoplasmic reticulum</keyword>
<dbReference type="PANTHER" id="PTHR48182:SF2">
    <property type="entry name" value="PROTEIN SERAC1"/>
    <property type="match status" value="1"/>
</dbReference>
<evidence type="ECO:0000256" key="3">
    <source>
        <dbReference type="ARBA" id="ARBA00004370"/>
    </source>
</evidence>
<sequence>MSQYGLIQWHEDEKAEVDILFVHGLRGGRVSTWTKNEVIWPKELLAKDIPKSRILSFGYDSGIIHSDSAEVTQGSLADDARQLCSLLDDRRKETHTKDRPIVVVGHSMGGLVLAQVIYGGNQATDGDSIKSISQKIIGMVFLGTPFYGSKIAGWADVARRIFNLVQRTDQTTLRNLTLDSKELKDLRFGFPEIVRQRNQTADKLAVVFFFEQKATGKVWIVKEEDASYPGVGEILPIRENHINICKYDDEEDNGYKSIRAKIKQVIEATRNAEQKENSGNYGITVHGKVVNLTQHGDIRIENQTNNF</sequence>